<reference evidence="2 3" key="1">
    <citation type="submission" date="2011-12" db="EMBL/GenBank/DDBJ databases">
        <title>Whole genome shotgun sequence of Gordonia effusa NBRC 100432.</title>
        <authorList>
            <person name="Yoshida I."/>
            <person name="Takarada H."/>
            <person name="Hosoyama A."/>
            <person name="Tsuchikane K."/>
            <person name="Katsumata H."/>
            <person name="Yamazaki S."/>
            <person name="Fujita N."/>
        </authorList>
    </citation>
    <scope>NUCLEOTIDE SEQUENCE [LARGE SCALE GENOMIC DNA]</scope>
    <source>
        <strain evidence="2 3">NBRC 100432</strain>
    </source>
</reference>
<sequence>MLSGLWPSLWKPDAATPHIKSSPSGDAARAGLATAKTETHSAPTTANRNPLAHNENLFTPLASHIFAGAMY</sequence>
<feature type="region of interest" description="Disordered" evidence="1">
    <location>
        <begin position="15"/>
        <end position="52"/>
    </location>
</feature>
<dbReference type="EMBL" id="BAEH01000077">
    <property type="protein sequence ID" value="GAB19228.1"/>
    <property type="molecule type" value="Genomic_DNA"/>
</dbReference>
<proteinExistence type="predicted"/>
<name>H0R2C7_9ACTN</name>
<organism evidence="2 3">
    <name type="scientific">Gordonia effusa NBRC 100432</name>
    <dbReference type="NCBI Taxonomy" id="1077974"/>
    <lineage>
        <taxon>Bacteria</taxon>
        <taxon>Bacillati</taxon>
        <taxon>Actinomycetota</taxon>
        <taxon>Actinomycetes</taxon>
        <taxon>Mycobacteriales</taxon>
        <taxon>Gordoniaceae</taxon>
        <taxon>Gordonia</taxon>
    </lineage>
</organism>
<protein>
    <submittedName>
        <fullName evidence="2">Uncharacterized protein</fullName>
    </submittedName>
</protein>
<evidence type="ECO:0000256" key="1">
    <source>
        <dbReference type="SAM" id="MobiDB-lite"/>
    </source>
</evidence>
<keyword evidence="3" id="KW-1185">Reference proteome</keyword>
<dbReference type="STRING" id="1077974.GOEFS_077_00200"/>
<gene>
    <name evidence="2" type="ORF">GOEFS_077_00200</name>
</gene>
<evidence type="ECO:0000313" key="3">
    <source>
        <dbReference type="Proteomes" id="UP000035034"/>
    </source>
</evidence>
<evidence type="ECO:0000313" key="2">
    <source>
        <dbReference type="EMBL" id="GAB19228.1"/>
    </source>
</evidence>
<comment type="caution">
    <text evidence="2">The sequence shown here is derived from an EMBL/GenBank/DDBJ whole genome shotgun (WGS) entry which is preliminary data.</text>
</comment>
<accession>H0R2C7</accession>
<dbReference type="AlphaFoldDB" id="H0R2C7"/>
<dbReference type="Proteomes" id="UP000035034">
    <property type="component" value="Unassembled WGS sequence"/>
</dbReference>